<feature type="signal peptide" evidence="1">
    <location>
        <begin position="1"/>
        <end position="22"/>
    </location>
</feature>
<sequence>MKSLISALLAIFISLLASVVVAQTAEHPNFPVVVLDRDDGTIAIAGKIDFRTPLAFENTLAEVPNASVLILDSPGGGVHSALSIASRVRRLGLTTVILNDSQCLSACAFIFLAGMERLAWGDLGVHQISASEGEGNLVGGQFALADIMDALDEYDTPSELVGMMLRTPPEDMYTLSSEEKQQFGFLQQRREPSNVPQPPLSRVDLANPETWRGKVVTGELVSSGKRWFASLNVNGTTVFEFASGKRSFGHYIVSDGAVCFRLDDNPQFACRRPVASQTGIRWYDEKGNFQSVIVGVEDNKIGAVRMGATLVPAVSEYIHPGECALIVASRPTVIDARNYVLQNISDRRFLKTFRSKNGWIAISIGTLKFDQVDAVLTEWKQSGRIPWDSYCSTGKSYQQVINLGLN</sequence>
<dbReference type="AlphaFoldDB" id="A0A7W6Q4W6"/>
<feature type="chain" id="PRO_5031522554" evidence="1">
    <location>
        <begin position="23"/>
        <end position="406"/>
    </location>
</feature>
<comment type="caution">
    <text evidence="2">The sequence shown here is derived from an EMBL/GenBank/DDBJ whole genome shotgun (WGS) entry which is preliminary data.</text>
</comment>
<dbReference type="EMBL" id="JACIFU010000003">
    <property type="protein sequence ID" value="MBB4175088.1"/>
    <property type="molecule type" value="Genomic_DNA"/>
</dbReference>
<gene>
    <name evidence="2" type="ORF">GGR93_002876</name>
</gene>
<evidence type="ECO:0000313" key="3">
    <source>
        <dbReference type="Proteomes" id="UP000565745"/>
    </source>
</evidence>
<dbReference type="SUPFAM" id="SSF52096">
    <property type="entry name" value="ClpP/crotonase"/>
    <property type="match status" value="1"/>
</dbReference>
<evidence type="ECO:0000313" key="2">
    <source>
        <dbReference type="EMBL" id="MBB4175088.1"/>
    </source>
</evidence>
<dbReference type="Proteomes" id="UP000565745">
    <property type="component" value="Unassembled WGS sequence"/>
</dbReference>
<name>A0A7W6Q4W6_9RHOB</name>
<keyword evidence="1" id="KW-0732">Signal</keyword>
<protein>
    <submittedName>
        <fullName evidence="2">Uncharacterized protein</fullName>
    </submittedName>
</protein>
<dbReference type="Gene3D" id="3.90.226.10">
    <property type="entry name" value="2-enoyl-CoA Hydratase, Chain A, domain 1"/>
    <property type="match status" value="1"/>
</dbReference>
<keyword evidence="3" id="KW-1185">Reference proteome</keyword>
<accession>A0A7W6Q4W6</accession>
<organism evidence="2 3">
    <name type="scientific">Sulfitobacter noctilucicola</name>
    <dbReference type="NCBI Taxonomy" id="1342301"/>
    <lineage>
        <taxon>Bacteria</taxon>
        <taxon>Pseudomonadati</taxon>
        <taxon>Pseudomonadota</taxon>
        <taxon>Alphaproteobacteria</taxon>
        <taxon>Rhodobacterales</taxon>
        <taxon>Roseobacteraceae</taxon>
        <taxon>Sulfitobacter</taxon>
    </lineage>
</organism>
<dbReference type="InterPro" id="IPR029045">
    <property type="entry name" value="ClpP/crotonase-like_dom_sf"/>
</dbReference>
<dbReference type="OrthoDB" id="1522627at2"/>
<evidence type="ECO:0000256" key="1">
    <source>
        <dbReference type="SAM" id="SignalP"/>
    </source>
</evidence>
<proteinExistence type="predicted"/>
<dbReference type="RefSeq" id="WP_025055817.1">
    <property type="nucleotide sequence ID" value="NZ_JACIFU010000003.1"/>
</dbReference>
<reference evidence="2 3" key="1">
    <citation type="submission" date="2020-08" db="EMBL/GenBank/DDBJ databases">
        <title>Genomic Encyclopedia of Type Strains, Phase IV (KMG-IV): sequencing the most valuable type-strain genomes for metagenomic binning, comparative biology and taxonomic classification.</title>
        <authorList>
            <person name="Goeker M."/>
        </authorList>
    </citation>
    <scope>NUCLEOTIDE SEQUENCE [LARGE SCALE GENOMIC DNA]</scope>
    <source>
        <strain evidence="2 3">DSM 101015</strain>
    </source>
</reference>